<protein>
    <submittedName>
        <fullName evidence="3">MFS transporter permease</fullName>
    </submittedName>
</protein>
<accession>A0A849BL86</accession>
<reference evidence="3 4" key="1">
    <citation type="submission" date="2020-05" db="EMBL/GenBank/DDBJ databases">
        <title>MicrobeNet Type strains.</title>
        <authorList>
            <person name="Nicholson A.C."/>
        </authorList>
    </citation>
    <scope>NUCLEOTIDE SEQUENCE [LARGE SCALE GENOMIC DNA]</scope>
    <source>
        <strain evidence="3 4">JCM 14547</strain>
    </source>
</reference>
<feature type="transmembrane region" description="Helical" evidence="2">
    <location>
        <begin position="225"/>
        <end position="245"/>
    </location>
</feature>
<sequence length="317" mass="35348">MSSATDHRPDDASPAPAGRPGRGRLSAWLFWDAPLARVAWLRLAVYAFVVVDVLWLHSTGRYHGAADPVWYSPLVLGDWLGVPAATVLLAEATRWGSVAFALAAMTGRAPRMLGWATALCWIWFQYIAFAYGKVDHDRADFLVALLLLPTVGAAHLSDRRRSEAAGFALRAVQLMAIATYFLAAVAKIRFGGWEWVQSATIARAVVRRGTVVSEWMLDVPWLLQAFQWGLLGAELLSPVIFVLALRWQRRVVGAWYLFHLATYAAITIAFWPHLVMMLAFLPLERALPAARRRWDRLRGREVDRGARQPLVAPGRDG</sequence>
<feature type="transmembrane region" description="Helical" evidence="2">
    <location>
        <begin position="70"/>
        <end position="91"/>
    </location>
</feature>
<evidence type="ECO:0000313" key="3">
    <source>
        <dbReference type="EMBL" id="NNH22083.1"/>
    </source>
</evidence>
<keyword evidence="4" id="KW-1185">Reference proteome</keyword>
<proteinExistence type="predicted"/>
<feature type="region of interest" description="Disordered" evidence="1">
    <location>
        <begin position="1"/>
        <end position="20"/>
    </location>
</feature>
<organism evidence="3 4">
    <name type="scientific">Pseudokineococcus marinus</name>
    <dbReference type="NCBI Taxonomy" id="351215"/>
    <lineage>
        <taxon>Bacteria</taxon>
        <taxon>Bacillati</taxon>
        <taxon>Actinomycetota</taxon>
        <taxon>Actinomycetes</taxon>
        <taxon>Kineosporiales</taxon>
        <taxon>Kineosporiaceae</taxon>
        <taxon>Pseudokineococcus</taxon>
    </lineage>
</organism>
<feature type="transmembrane region" description="Helical" evidence="2">
    <location>
        <begin position="257"/>
        <end position="281"/>
    </location>
</feature>
<evidence type="ECO:0000313" key="4">
    <source>
        <dbReference type="Proteomes" id="UP000555552"/>
    </source>
</evidence>
<comment type="caution">
    <text evidence="3">The sequence shown here is derived from an EMBL/GenBank/DDBJ whole genome shotgun (WGS) entry which is preliminary data.</text>
</comment>
<name>A0A849BL86_9ACTN</name>
<feature type="transmembrane region" description="Helical" evidence="2">
    <location>
        <begin position="39"/>
        <end position="58"/>
    </location>
</feature>
<keyword evidence="2" id="KW-0472">Membrane</keyword>
<keyword evidence="2" id="KW-0812">Transmembrane</keyword>
<feature type="transmembrane region" description="Helical" evidence="2">
    <location>
        <begin position="168"/>
        <end position="186"/>
    </location>
</feature>
<feature type="transmembrane region" description="Helical" evidence="2">
    <location>
        <begin position="138"/>
        <end position="156"/>
    </location>
</feature>
<dbReference type="EMBL" id="JABEMA010000020">
    <property type="protein sequence ID" value="NNH22083.1"/>
    <property type="molecule type" value="Genomic_DNA"/>
</dbReference>
<dbReference type="RefSeq" id="WP_171201939.1">
    <property type="nucleotide sequence ID" value="NZ_BAAANP010000023.1"/>
</dbReference>
<keyword evidence="2" id="KW-1133">Transmembrane helix</keyword>
<evidence type="ECO:0000256" key="2">
    <source>
        <dbReference type="SAM" id="Phobius"/>
    </source>
</evidence>
<feature type="compositionally biased region" description="Basic and acidic residues" evidence="1">
    <location>
        <begin position="1"/>
        <end position="11"/>
    </location>
</feature>
<gene>
    <name evidence="3" type="ORF">HLB09_03055</name>
</gene>
<dbReference type="AlphaFoldDB" id="A0A849BL86"/>
<dbReference type="Proteomes" id="UP000555552">
    <property type="component" value="Unassembled WGS sequence"/>
</dbReference>
<evidence type="ECO:0000256" key="1">
    <source>
        <dbReference type="SAM" id="MobiDB-lite"/>
    </source>
</evidence>
<feature type="transmembrane region" description="Helical" evidence="2">
    <location>
        <begin position="112"/>
        <end position="132"/>
    </location>
</feature>